<dbReference type="GO" id="GO:0016712">
    <property type="term" value="F:oxidoreductase activity, acting on paired donors, with incorporation or reduction of molecular oxygen, reduced flavin or flavoprotein as one donor, and incorporation of one atom of oxygen"/>
    <property type="evidence" value="ECO:0007669"/>
    <property type="project" value="UniProtKB-UniRule"/>
</dbReference>
<evidence type="ECO:0000256" key="7">
    <source>
        <dbReference type="ARBA" id="ARBA00023002"/>
    </source>
</evidence>
<evidence type="ECO:0000256" key="6">
    <source>
        <dbReference type="ARBA" id="ARBA00022827"/>
    </source>
</evidence>
<dbReference type="InterPro" id="IPR010971">
    <property type="entry name" value="UbiH/COQ6"/>
</dbReference>
<dbReference type="GO" id="GO:0120538">
    <property type="term" value="F:2-methoxy-6-polyprenolphenol 4-hydroxylase activity"/>
    <property type="evidence" value="ECO:0007669"/>
    <property type="project" value="UniProtKB-EC"/>
</dbReference>
<dbReference type="InterPro" id="IPR036188">
    <property type="entry name" value="FAD/NAD-bd_sf"/>
</dbReference>
<comment type="function">
    <text evidence="11">FAD-dependent monooxygenase required for two non-consecutive steps during ubiquinone biosynthesis. Required for the C5-ring hydroxylation during ubiquinone biosynthesis by catalyzing the hydroxylation of 4-hydroxy-3-(all-trans-polyprenyl)benzoic acid to 3,4-dihydroxy-5-(all-trans-polyprenyl)benzoic acid. Also acts downstream of coq4, for the C1-hydroxylation during ubiquinone biosynthesis by catalyzing the hydroxylation of 2-methoxy-6-(all-trans-polyprenyl)phenol to 2-methoxy-6-(all-trans-polyprenyl)benzene-1,4-diol. The electrons required for the hydroxylation reaction are funneled indirectly to coq6 from NADPH via a ferredoxin/ferredoxin reductase system.</text>
</comment>
<comment type="similarity">
    <text evidence="2 11">Belongs to the UbiH/COQ6 family.</text>
</comment>
<comment type="catalytic activity">
    <reaction evidence="11">
        <text>a 4-hydroxy-3-(all-trans-polyprenyl)benzoate + 2 reduced [2Fe-2S]-[ferredoxin] + O2 + 2 H(+) = a 3,4-dihydroxy-5-(all-trans-polyprenyl)benzoate + 2 oxidized [2Fe-2S]-[ferredoxin] + H2O</text>
        <dbReference type="Rhea" id="RHEA:81195"/>
        <dbReference type="Rhea" id="RHEA-COMP:9514"/>
        <dbReference type="Rhea" id="RHEA-COMP:10000"/>
        <dbReference type="Rhea" id="RHEA-COMP:10001"/>
        <dbReference type="Rhea" id="RHEA-COMP:10930"/>
        <dbReference type="ChEBI" id="CHEBI:15377"/>
        <dbReference type="ChEBI" id="CHEBI:15378"/>
        <dbReference type="ChEBI" id="CHEBI:15379"/>
        <dbReference type="ChEBI" id="CHEBI:33737"/>
        <dbReference type="ChEBI" id="CHEBI:33738"/>
        <dbReference type="ChEBI" id="CHEBI:64694"/>
        <dbReference type="ChEBI" id="CHEBI:78396"/>
        <dbReference type="EC" id="1.14.15.45"/>
    </reaction>
</comment>
<evidence type="ECO:0000256" key="9">
    <source>
        <dbReference type="ARBA" id="ARBA00023128"/>
    </source>
</evidence>
<name>A0A8R2F7T5_ACYPI</name>
<evidence type="ECO:0000256" key="8">
    <source>
        <dbReference type="ARBA" id="ARBA00023033"/>
    </source>
</evidence>
<dbReference type="GO" id="GO:0106364">
    <property type="term" value="F:4-hydroxy-3-all-trans-polyprenylbenzoate oxygenase activity"/>
    <property type="evidence" value="ECO:0007669"/>
    <property type="project" value="UniProtKB-EC"/>
</dbReference>
<evidence type="ECO:0000259" key="12">
    <source>
        <dbReference type="Pfam" id="PF01494"/>
    </source>
</evidence>
<evidence type="ECO:0000256" key="5">
    <source>
        <dbReference type="ARBA" id="ARBA00022792"/>
    </source>
</evidence>
<accession>A0A8R2F7T5</accession>
<keyword evidence="8 11" id="KW-0503">Monooxygenase</keyword>
<dbReference type="PROSITE" id="PS01304">
    <property type="entry name" value="UBIH"/>
    <property type="match status" value="1"/>
</dbReference>
<dbReference type="SUPFAM" id="SSF51905">
    <property type="entry name" value="FAD/NAD(P)-binding domain"/>
    <property type="match status" value="1"/>
</dbReference>
<dbReference type="GO" id="GO:0031314">
    <property type="term" value="C:extrinsic component of mitochondrial inner membrane"/>
    <property type="evidence" value="ECO:0007669"/>
    <property type="project" value="UniProtKB-UniRule"/>
</dbReference>
<dbReference type="EC" id="1.14.15.45" evidence="11"/>
<dbReference type="Pfam" id="PF01494">
    <property type="entry name" value="FAD_binding_3"/>
    <property type="match status" value="2"/>
</dbReference>
<keyword evidence="9 11" id="KW-0496">Mitochondrion</keyword>
<dbReference type="HAMAP" id="MF_03193">
    <property type="entry name" value="COQ6_monooxygenase"/>
    <property type="match status" value="1"/>
</dbReference>
<comment type="cofactor">
    <cofactor evidence="1 11">
        <name>FAD</name>
        <dbReference type="ChEBI" id="CHEBI:57692"/>
    </cofactor>
</comment>
<evidence type="ECO:0000256" key="10">
    <source>
        <dbReference type="ARBA" id="ARBA00023136"/>
    </source>
</evidence>
<evidence type="ECO:0000256" key="1">
    <source>
        <dbReference type="ARBA" id="ARBA00001974"/>
    </source>
</evidence>
<dbReference type="InterPro" id="IPR000689">
    <property type="entry name" value="UbQ_mOase_COQ6"/>
</dbReference>
<keyword evidence="10 11" id="KW-0472">Membrane</keyword>
<comment type="pathway">
    <text evidence="11">Cofactor biosynthesis; ubiquinone biosynthesis.</text>
</comment>
<dbReference type="InterPro" id="IPR002938">
    <property type="entry name" value="FAD-bd"/>
</dbReference>
<comment type="catalytic activity">
    <reaction evidence="11">
        <text>a 2-methoxy-6-(all-trans-polyprenyl)phenol + 2 reduced [2Fe-2S]-[ferredoxin] + O2 + 2 H(+) = a 2-methoxy-6-(all-trans-polyprenyl)benzene-1,4-diol + 2 oxidized [2Fe-2S]-[ferredoxin] + H2O</text>
        <dbReference type="Rhea" id="RHEA:81183"/>
        <dbReference type="Rhea" id="RHEA-COMP:9551"/>
        <dbReference type="Rhea" id="RHEA-COMP:10000"/>
        <dbReference type="Rhea" id="RHEA-COMP:10001"/>
        <dbReference type="Rhea" id="RHEA-COMP:10858"/>
        <dbReference type="ChEBI" id="CHEBI:15377"/>
        <dbReference type="ChEBI" id="CHEBI:15378"/>
        <dbReference type="ChEBI" id="CHEBI:15379"/>
        <dbReference type="ChEBI" id="CHEBI:33737"/>
        <dbReference type="ChEBI" id="CHEBI:33738"/>
        <dbReference type="ChEBI" id="CHEBI:62731"/>
        <dbReference type="ChEBI" id="CHEBI:84166"/>
        <dbReference type="EC" id="1.14.15.46"/>
    </reaction>
</comment>
<keyword evidence="5 11" id="KW-0999">Mitochondrion inner membrane</keyword>
<gene>
    <name evidence="11" type="primary">coq6</name>
</gene>
<dbReference type="PRINTS" id="PR00420">
    <property type="entry name" value="RNGMNOXGNASE"/>
</dbReference>
<dbReference type="InterPro" id="IPR018168">
    <property type="entry name" value="Ubi_Hdrlase_CS"/>
</dbReference>
<feature type="domain" description="FAD-binding" evidence="12">
    <location>
        <begin position="386"/>
        <end position="432"/>
    </location>
</feature>
<reference evidence="14" key="1">
    <citation type="submission" date="2010-06" db="EMBL/GenBank/DDBJ databases">
        <authorList>
            <person name="Jiang H."/>
            <person name="Abraham K."/>
            <person name="Ali S."/>
            <person name="Alsbrooks S.L."/>
            <person name="Anim B.N."/>
            <person name="Anosike U.S."/>
            <person name="Attaway T."/>
            <person name="Bandaranaike D.P."/>
            <person name="Battles P.K."/>
            <person name="Bell S.N."/>
            <person name="Bell A.V."/>
            <person name="Beltran B."/>
            <person name="Bickham C."/>
            <person name="Bustamante Y."/>
            <person name="Caleb T."/>
            <person name="Canada A."/>
            <person name="Cardenas V."/>
            <person name="Carter K."/>
            <person name="Chacko J."/>
            <person name="Chandrabose M.N."/>
            <person name="Chavez D."/>
            <person name="Chavez A."/>
            <person name="Chen L."/>
            <person name="Chu H.-S."/>
            <person name="Claassen K.J."/>
            <person name="Cockrell R."/>
            <person name="Collins M."/>
            <person name="Cooper J.A."/>
            <person name="Cree A."/>
            <person name="Curry S.M."/>
            <person name="Da Y."/>
            <person name="Dao M.D."/>
            <person name="Das B."/>
            <person name="Davila M.-L."/>
            <person name="Davy-Carroll L."/>
            <person name="Denson S."/>
            <person name="Dinh H."/>
            <person name="Ebong V.E."/>
            <person name="Edwards J.R."/>
            <person name="Egan A."/>
            <person name="El-Daye J."/>
            <person name="Escobedo L."/>
            <person name="Fernandez S."/>
            <person name="Fernando P.R."/>
            <person name="Flagg N."/>
            <person name="Forbes L.D."/>
            <person name="Fowler R.G."/>
            <person name="Fu Q."/>
            <person name="Gabisi R.A."/>
            <person name="Ganer J."/>
            <person name="Garbino Pronczuk A."/>
            <person name="Garcia R.M."/>
            <person name="Garner T."/>
            <person name="Garrett T.E."/>
            <person name="Gonzalez D.A."/>
            <person name="Hamid H."/>
            <person name="Hawkins E.S."/>
            <person name="Hirani K."/>
            <person name="Hogues M.E."/>
            <person name="Hollins B."/>
            <person name="Hsiao C.-H."/>
            <person name="Jabil R."/>
            <person name="James M.L."/>
            <person name="Jhangiani S.N."/>
            <person name="Johnson B."/>
            <person name="Johnson Q."/>
            <person name="Joshi V."/>
            <person name="Kalu J.B."/>
            <person name="Kam C."/>
            <person name="Kashfia A."/>
            <person name="Keebler J."/>
            <person name="Kisamo H."/>
            <person name="Kovar C.L."/>
            <person name="Lago L.A."/>
            <person name="Lai C.-Y."/>
            <person name="Laidlaw J."/>
            <person name="Lara F."/>
            <person name="Le T.-K."/>
            <person name="Lee S.L."/>
            <person name="Legall F.H."/>
            <person name="Lemon S.J."/>
            <person name="Lewis L.R."/>
            <person name="Li B."/>
            <person name="Liu Y."/>
            <person name="Liu Y.-S."/>
            <person name="Lopez J."/>
            <person name="Lozado R.J."/>
            <person name="Lu J."/>
            <person name="Madu R.C."/>
            <person name="Maheshwari M."/>
            <person name="Maheshwari R."/>
            <person name="Malloy K."/>
            <person name="Martinez E."/>
            <person name="Mathew T."/>
            <person name="Mercado I.C."/>
            <person name="Mercado C."/>
            <person name="Meyer B."/>
            <person name="Montgomery K."/>
            <person name="Morgan M.B."/>
            <person name="Munidasa M."/>
            <person name="Nazareth L.V."/>
            <person name="Nelson J."/>
            <person name="Ng B.M."/>
            <person name="Nguyen N.B."/>
            <person name="Nguyen P.Q."/>
            <person name="Nguyen T."/>
            <person name="Obregon M."/>
            <person name="Okwuonu G.O."/>
            <person name="Onwere C.G."/>
            <person name="Orozco G."/>
            <person name="Parra A."/>
            <person name="Patel S."/>
            <person name="Patil S."/>
            <person name="Perez A."/>
            <person name="Perez Y."/>
            <person name="Pham C."/>
            <person name="Primus E.L."/>
            <person name="Pu L.-L."/>
            <person name="Puazo M."/>
            <person name="Qin X."/>
            <person name="Quiroz J.B."/>
            <person name="Reese J."/>
            <person name="Richards S."/>
            <person name="Rives C.M."/>
            <person name="Robberts R."/>
            <person name="Ruiz S.J."/>
            <person name="Ruiz M.J."/>
            <person name="Santibanez J."/>
            <person name="Schneider B.W."/>
            <person name="Sisson I."/>
            <person name="Smith M."/>
            <person name="Sodergren E."/>
            <person name="Song X.-Z."/>
            <person name="Song B.B."/>
            <person name="Summersgill H."/>
            <person name="Thelus R."/>
            <person name="Thornton R.D."/>
            <person name="Trejos Z.Y."/>
            <person name="Usmani K."/>
            <person name="Vattathil S."/>
            <person name="Villasana D."/>
            <person name="Walker D.L."/>
            <person name="Wang S."/>
            <person name="Wang K."/>
            <person name="White C.S."/>
            <person name="Williams A.C."/>
            <person name="Williamson J."/>
            <person name="Wilson K."/>
            <person name="Woghiren I.O."/>
            <person name="Woodworth J.R."/>
            <person name="Worley K.C."/>
            <person name="Wright R.A."/>
            <person name="Wu W."/>
            <person name="Young L."/>
            <person name="Zhang L."/>
            <person name="Zhang J."/>
            <person name="Zhu Y."/>
            <person name="Muzny D.M."/>
            <person name="Weinstock G."/>
            <person name="Gibbs R.A."/>
        </authorList>
    </citation>
    <scope>NUCLEOTIDE SEQUENCE [LARGE SCALE GENOMIC DNA]</scope>
    <source>
        <strain evidence="14">LSR1</strain>
    </source>
</reference>
<evidence type="ECO:0000256" key="4">
    <source>
        <dbReference type="ARBA" id="ARBA00022688"/>
    </source>
</evidence>
<dbReference type="AlphaFoldDB" id="A0A8R2F7T5"/>
<protein>
    <recommendedName>
        <fullName evidence="11">Ubiquinone biosynthesis monooxygenase COQ6, mitochondrial</fullName>
        <ecNumber evidence="11">1.14.15.45</ecNumber>
    </recommendedName>
    <alternativeName>
        <fullName evidence="11">2-methoxy-6-polyprenolphenol 4-hydroxylase</fullName>
        <ecNumber evidence="11">1.14.15.46</ecNumber>
    </alternativeName>
</protein>
<comment type="subunit">
    <text evidence="11">Component of a multi-subunit COQ enzyme complex.</text>
</comment>
<evidence type="ECO:0000313" key="13">
    <source>
        <dbReference type="EnsemblMetazoa" id="XP_008182627.1"/>
    </source>
</evidence>
<dbReference type="OrthoDB" id="683240at2759"/>
<evidence type="ECO:0000256" key="2">
    <source>
        <dbReference type="ARBA" id="ARBA00005349"/>
    </source>
</evidence>
<dbReference type="GO" id="GO:0071949">
    <property type="term" value="F:FAD binding"/>
    <property type="evidence" value="ECO:0007669"/>
    <property type="project" value="InterPro"/>
</dbReference>
<organism evidence="13 14">
    <name type="scientific">Acyrthosiphon pisum</name>
    <name type="common">Pea aphid</name>
    <dbReference type="NCBI Taxonomy" id="7029"/>
    <lineage>
        <taxon>Eukaryota</taxon>
        <taxon>Metazoa</taxon>
        <taxon>Ecdysozoa</taxon>
        <taxon>Arthropoda</taxon>
        <taxon>Hexapoda</taxon>
        <taxon>Insecta</taxon>
        <taxon>Pterygota</taxon>
        <taxon>Neoptera</taxon>
        <taxon>Paraneoptera</taxon>
        <taxon>Hemiptera</taxon>
        <taxon>Sternorrhyncha</taxon>
        <taxon>Aphidomorpha</taxon>
        <taxon>Aphidoidea</taxon>
        <taxon>Aphididae</taxon>
        <taxon>Macrosiphini</taxon>
        <taxon>Acyrthosiphon</taxon>
    </lineage>
</organism>
<feature type="domain" description="FAD-binding" evidence="12">
    <location>
        <begin position="46"/>
        <end position="320"/>
    </location>
</feature>
<keyword evidence="14" id="KW-1185">Reference proteome</keyword>
<keyword evidence="4 11" id="KW-0831">Ubiquinone biosynthesis</keyword>
<dbReference type="EnsemblMetazoa" id="XM_008184405.2">
    <property type="protein sequence ID" value="XP_008182627.1"/>
    <property type="gene ID" value="LOC100165758"/>
</dbReference>
<sequence length="513" mass="56256">MYQRLIFISSSRTHLMTNMLSLNSSANRFYLSLGNVANYSSKKYYDIVIAGGGMVGCAMACKLSKESALRGMSILLLEGGPNRKEYDLSAKKNTLDKLYSNRVSAVSKSSVRLLQSIGAWQIIEDLGRNNAVKEMRIWNSGAGRSGGINNVLAFDNVKDLAYIVENDTILGALYKKINEEQNITVNYDTRVNQCNLSDSHRDLATVKVANGEISFETSLLIGSDGYGSKVRSAISGQQYIGWEYGQRAVVATLHIQSDEDNIYKGHVAWQKFAQLGPVALLPLDDKTCSLVWTTSYEEANRLAELSDNEFIDALNDSLSEEKESNNSSLLLADDAAHILANVLNKYCQSNDENKQSKKIKSIPPIVVGVIKDSRASFPLGFGHACQYVGQRVALVGDAAHRIHPLAGQGVNLGFSDVTELSNQLNQSVLTGADIGDLNALLNYQTAAQRHNVPIMLGVDGIQKMYGSKNNLVPPAITTLIRNVGLTICQSTPIIKVCIFKMKLMIIHVYILYV</sequence>
<dbReference type="NCBIfam" id="TIGR01988">
    <property type="entry name" value="Ubi-OHases"/>
    <property type="match status" value="1"/>
</dbReference>
<keyword evidence="7 11" id="KW-0560">Oxidoreductase</keyword>
<evidence type="ECO:0000256" key="3">
    <source>
        <dbReference type="ARBA" id="ARBA00022630"/>
    </source>
</evidence>
<evidence type="ECO:0000256" key="11">
    <source>
        <dbReference type="HAMAP-Rule" id="MF_03193"/>
    </source>
</evidence>
<dbReference type="PANTHER" id="PTHR43876:SF7">
    <property type="entry name" value="UBIQUINONE BIOSYNTHESIS MONOOXYGENASE COQ6, MITOCHONDRIAL"/>
    <property type="match status" value="1"/>
</dbReference>
<reference evidence="13" key="2">
    <citation type="submission" date="2022-06" db="UniProtKB">
        <authorList>
            <consortium name="EnsemblMetazoa"/>
        </authorList>
    </citation>
    <scope>IDENTIFICATION</scope>
</reference>
<dbReference type="Proteomes" id="UP000007819">
    <property type="component" value="Chromosome A1"/>
</dbReference>
<dbReference type="Gene3D" id="3.50.50.60">
    <property type="entry name" value="FAD/NAD(P)-binding domain"/>
    <property type="match status" value="2"/>
</dbReference>
<keyword evidence="6 11" id="KW-0274">FAD</keyword>
<dbReference type="PANTHER" id="PTHR43876">
    <property type="entry name" value="UBIQUINONE BIOSYNTHESIS MONOOXYGENASE COQ6, MITOCHONDRIAL"/>
    <property type="match status" value="1"/>
</dbReference>
<dbReference type="EC" id="1.14.15.46" evidence="11"/>
<evidence type="ECO:0000313" key="14">
    <source>
        <dbReference type="Proteomes" id="UP000007819"/>
    </source>
</evidence>
<comment type="subcellular location">
    <subcellularLocation>
        <location evidence="11">Mitochondrion inner membrane</location>
        <topology evidence="11">Peripheral membrane protein</topology>
        <orientation evidence="11">Matrix side</orientation>
    </subcellularLocation>
</comment>
<proteinExistence type="inferred from homology"/>
<dbReference type="InterPro" id="IPR051205">
    <property type="entry name" value="UbiH/COQ6_monooxygenase"/>
</dbReference>
<keyword evidence="3 11" id="KW-0285">Flavoprotein</keyword>